<protein>
    <submittedName>
        <fullName evidence="1">GlcNAc-PI de-N-acetylase</fullName>
    </submittedName>
</protein>
<keyword evidence="2" id="KW-1185">Reference proteome</keyword>
<dbReference type="SUPFAM" id="SSF102588">
    <property type="entry name" value="LmbE-like"/>
    <property type="match status" value="1"/>
</dbReference>
<dbReference type="Proteomes" id="UP000033874">
    <property type="component" value="Unassembled WGS sequence"/>
</dbReference>
<dbReference type="InterPro" id="IPR024078">
    <property type="entry name" value="LmbE-like_dom_sf"/>
</dbReference>
<evidence type="ECO:0000313" key="1">
    <source>
        <dbReference type="EMBL" id="KKW93663.1"/>
    </source>
</evidence>
<dbReference type="PANTHER" id="PTHR12993:SF11">
    <property type="entry name" value="N-ACETYLGLUCOSAMINYL-PHOSPHATIDYLINOSITOL DE-N-ACETYLASE"/>
    <property type="match status" value="1"/>
</dbReference>
<organism evidence="1 2">
    <name type="scientific">Sphingobium chungbukense</name>
    <dbReference type="NCBI Taxonomy" id="56193"/>
    <lineage>
        <taxon>Bacteria</taxon>
        <taxon>Pseudomonadati</taxon>
        <taxon>Pseudomonadota</taxon>
        <taxon>Alphaproteobacteria</taxon>
        <taxon>Sphingomonadales</taxon>
        <taxon>Sphingomonadaceae</taxon>
        <taxon>Sphingobium</taxon>
    </lineage>
</organism>
<dbReference type="GO" id="GO:0016811">
    <property type="term" value="F:hydrolase activity, acting on carbon-nitrogen (but not peptide) bonds, in linear amides"/>
    <property type="evidence" value="ECO:0007669"/>
    <property type="project" value="TreeGrafter"/>
</dbReference>
<dbReference type="AlphaFoldDB" id="A0A0M3AUU1"/>
<dbReference type="RefSeq" id="WP_046762106.1">
    <property type="nucleotide sequence ID" value="NZ_LBIC01000001.1"/>
</dbReference>
<comment type="caution">
    <text evidence="1">The sequence shown here is derived from an EMBL/GenBank/DDBJ whole genome shotgun (WGS) entry which is preliminary data.</text>
</comment>
<dbReference type="PANTHER" id="PTHR12993">
    <property type="entry name" value="N-ACETYLGLUCOSAMINYL-PHOSPHATIDYLINOSITOL DE-N-ACETYLASE-RELATED"/>
    <property type="match status" value="1"/>
</dbReference>
<sequence length="227" mass="24743">MSLLSHSRRIAIVAPHADDEILGCGGTMARAVAEGADVHVIVVTRGQPPLFDEELVQRIRSETLRAHEIIGVKSTIFLDFPAANLDQLRRSDLNHALSSALARIDPDLLLIPFIGDIHLDHQIVFNAALVHARPRSSTGPSCVAAYETLSETNWLAPGVTPAFIPNLFVDISSTLERKIAAFCSFETQVKPAPDERSVEAIRALATTRGATVYRHAAEAFVLIRQIN</sequence>
<reference evidence="1 2" key="1">
    <citation type="submission" date="2015-04" db="EMBL/GenBank/DDBJ databases">
        <title>Genome sequence of aromatic hydrocarbons-degrading Sphingobium chungbukense DJ77.</title>
        <authorList>
            <person name="Kim Y.-C."/>
            <person name="Chae J.-C."/>
        </authorList>
    </citation>
    <scope>NUCLEOTIDE SEQUENCE [LARGE SCALE GENOMIC DNA]</scope>
    <source>
        <strain evidence="1 2">DJ77</strain>
    </source>
</reference>
<proteinExistence type="predicted"/>
<dbReference type="PATRIC" id="fig|56193.3.peg.626"/>
<evidence type="ECO:0000313" key="2">
    <source>
        <dbReference type="Proteomes" id="UP000033874"/>
    </source>
</evidence>
<dbReference type="Pfam" id="PF02585">
    <property type="entry name" value="PIG-L"/>
    <property type="match status" value="1"/>
</dbReference>
<dbReference type="Gene3D" id="3.40.50.10320">
    <property type="entry name" value="LmbE-like"/>
    <property type="match status" value="1"/>
</dbReference>
<dbReference type="InterPro" id="IPR003737">
    <property type="entry name" value="GlcNAc_PI_deacetylase-related"/>
</dbReference>
<gene>
    <name evidence="1" type="ORF">YP76_03050</name>
</gene>
<dbReference type="STRING" id="56193.YP76_03050"/>
<name>A0A0M3AUU1_9SPHN</name>
<dbReference type="EMBL" id="LBIC01000001">
    <property type="protein sequence ID" value="KKW93663.1"/>
    <property type="molecule type" value="Genomic_DNA"/>
</dbReference>
<accession>A0A0M3AUU1</accession>